<dbReference type="InterPro" id="IPR051695">
    <property type="entry name" value="Phosphoglycerate_Mutase"/>
</dbReference>
<dbReference type="SUPFAM" id="SSF53254">
    <property type="entry name" value="Phosphoglycerate mutase-like"/>
    <property type="match status" value="1"/>
</dbReference>
<accession>A0A1H0M795</accession>
<evidence type="ECO:0000313" key="4">
    <source>
        <dbReference type="EMBL" id="SDO76293.1"/>
    </source>
</evidence>
<feature type="binding site" evidence="3">
    <location>
        <position position="64"/>
    </location>
    <ligand>
        <name>substrate</name>
    </ligand>
</feature>
<dbReference type="Gene3D" id="3.40.50.1240">
    <property type="entry name" value="Phosphoglycerate mutase-like"/>
    <property type="match status" value="1"/>
</dbReference>
<evidence type="ECO:0000256" key="1">
    <source>
        <dbReference type="ARBA" id="ARBA00022801"/>
    </source>
</evidence>
<dbReference type="GO" id="GO:0043456">
    <property type="term" value="P:regulation of pentose-phosphate shunt"/>
    <property type="evidence" value="ECO:0007669"/>
    <property type="project" value="TreeGrafter"/>
</dbReference>
<dbReference type="GO" id="GO:0004331">
    <property type="term" value="F:fructose-2,6-bisphosphate 2-phosphatase activity"/>
    <property type="evidence" value="ECO:0007669"/>
    <property type="project" value="TreeGrafter"/>
</dbReference>
<dbReference type="PROSITE" id="PS00175">
    <property type="entry name" value="PG_MUTASE"/>
    <property type="match status" value="1"/>
</dbReference>
<dbReference type="PIRSF" id="PIRSF000709">
    <property type="entry name" value="6PFK_2-Ptase"/>
    <property type="match status" value="1"/>
</dbReference>
<proteinExistence type="predicted"/>
<protein>
    <submittedName>
        <fullName evidence="4">Probable phosphoglycerate mutase</fullName>
    </submittedName>
</protein>
<dbReference type="Proteomes" id="UP000199073">
    <property type="component" value="Unassembled WGS sequence"/>
</dbReference>
<dbReference type="Pfam" id="PF00300">
    <property type="entry name" value="His_Phos_1"/>
    <property type="match status" value="1"/>
</dbReference>
<evidence type="ECO:0000256" key="3">
    <source>
        <dbReference type="PIRSR" id="PIRSR613078-2"/>
    </source>
</evidence>
<sequence length="208" mass="23682">MKSSEQPTLFGLLRHGQTRWNSLKKIQGQMDSPLTARGRSQIDQWGTTLGQWHWDRIVASDLGRVVETVEILNKKLHLPITYDTRLREQSWGRWEGLTLPHIHENFSQDLALRVAKGWGFSAPGGESRDAVRQRVQGILTEISSNFPGEKILIICHQGVIKALIYHLMNRAFLPEEDPLLQVNGFHLVALESGVFSINKLNIPRSFRS</sequence>
<dbReference type="InterPro" id="IPR029033">
    <property type="entry name" value="His_PPase_superfam"/>
</dbReference>
<dbReference type="InterPro" id="IPR001345">
    <property type="entry name" value="PG/BPGM_mutase_AS"/>
</dbReference>
<feature type="binding site" evidence="3">
    <location>
        <begin position="14"/>
        <end position="21"/>
    </location>
    <ligand>
        <name>substrate</name>
    </ligand>
</feature>
<dbReference type="AlphaFoldDB" id="A0A1H0M795"/>
<keyword evidence="5" id="KW-1185">Reference proteome</keyword>
<name>A0A1H0M795_9BACT</name>
<dbReference type="EMBL" id="FNJI01000005">
    <property type="protein sequence ID" value="SDO76293.1"/>
    <property type="molecule type" value="Genomic_DNA"/>
</dbReference>
<gene>
    <name evidence="4" type="ORF">SAMN05660330_01010</name>
</gene>
<evidence type="ECO:0000313" key="5">
    <source>
        <dbReference type="Proteomes" id="UP000199073"/>
    </source>
</evidence>
<dbReference type="PANTHER" id="PTHR46517">
    <property type="entry name" value="FRUCTOSE-2,6-BISPHOSPHATASE TIGAR"/>
    <property type="match status" value="1"/>
</dbReference>
<dbReference type="STRING" id="91360.SAMN05660330_01010"/>
<feature type="active site" description="Proton donor/acceptor" evidence="2">
    <location>
        <position position="88"/>
    </location>
</feature>
<keyword evidence="1" id="KW-0378">Hydrolase</keyword>
<dbReference type="RefSeq" id="WP_092220413.1">
    <property type="nucleotide sequence ID" value="NZ_FNJI01000005.1"/>
</dbReference>
<evidence type="ECO:0000256" key="2">
    <source>
        <dbReference type="PIRSR" id="PIRSR613078-1"/>
    </source>
</evidence>
<dbReference type="CDD" id="cd07067">
    <property type="entry name" value="HP_PGM_like"/>
    <property type="match status" value="1"/>
</dbReference>
<dbReference type="GO" id="GO:0005829">
    <property type="term" value="C:cytosol"/>
    <property type="evidence" value="ECO:0007669"/>
    <property type="project" value="TreeGrafter"/>
</dbReference>
<dbReference type="OrthoDB" id="9781415at2"/>
<dbReference type="InterPro" id="IPR013078">
    <property type="entry name" value="His_Pase_superF_clade-1"/>
</dbReference>
<dbReference type="SMART" id="SM00855">
    <property type="entry name" value="PGAM"/>
    <property type="match status" value="1"/>
</dbReference>
<organism evidence="4 5">
    <name type="scientific">Desulforhopalus singaporensis</name>
    <dbReference type="NCBI Taxonomy" id="91360"/>
    <lineage>
        <taxon>Bacteria</taxon>
        <taxon>Pseudomonadati</taxon>
        <taxon>Thermodesulfobacteriota</taxon>
        <taxon>Desulfobulbia</taxon>
        <taxon>Desulfobulbales</taxon>
        <taxon>Desulfocapsaceae</taxon>
        <taxon>Desulforhopalus</taxon>
    </lineage>
</organism>
<dbReference type="GO" id="GO:0045820">
    <property type="term" value="P:negative regulation of glycolytic process"/>
    <property type="evidence" value="ECO:0007669"/>
    <property type="project" value="TreeGrafter"/>
</dbReference>
<reference evidence="4 5" key="1">
    <citation type="submission" date="2016-10" db="EMBL/GenBank/DDBJ databases">
        <authorList>
            <person name="de Groot N.N."/>
        </authorList>
    </citation>
    <scope>NUCLEOTIDE SEQUENCE [LARGE SCALE GENOMIC DNA]</scope>
    <source>
        <strain evidence="4 5">DSM 12130</strain>
    </source>
</reference>
<dbReference type="PANTHER" id="PTHR46517:SF1">
    <property type="entry name" value="FRUCTOSE-2,6-BISPHOSPHATASE TIGAR"/>
    <property type="match status" value="1"/>
</dbReference>
<feature type="active site" description="Tele-phosphohistidine intermediate" evidence="2">
    <location>
        <position position="15"/>
    </location>
</feature>